<gene>
    <name evidence="8" type="ORF">PG991_000080</name>
</gene>
<feature type="signal peptide" evidence="5">
    <location>
        <begin position="1"/>
        <end position="18"/>
    </location>
</feature>
<dbReference type="PANTHER" id="PTHR14949">
    <property type="entry name" value="EGF-LIKE-DOMAIN, MULTIPLE 7, 8"/>
    <property type="match status" value="1"/>
</dbReference>
<feature type="compositionally biased region" description="Basic residues" evidence="4">
    <location>
        <begin position="93"/>
        <end position="116"/>
    </location>
</feature>
<dbReference type="SUPFAM" id="SSF50956">
    <property type="entry name" value="Thermostable phytase (3-phytase)"/>
    <property type="match status" value="2"/>
</dbReference>
<comment type="caution">
    <text evidence="3">Lacks conserved residue(s) required for the propagation of feature annotation.</text>
</comment>
<evidence type="ECO:0000256" key="5">
    <source>
        <dbReference type="SAM" id="SignalP"/>
    </source>
</evidence>
<evidence type="ECO:0000259" key="7">
    <source>
        <dbReference type="PROSITE" id="PS51662"/>
    </source>
</evidence>
<dbReference type="PROSITE" id="PS00022">
    <property type="entry name" value="EGF_1"/>
    <property type="match status" value="1"/>
</dbReference>
<accession>A0ABR1T141</accession>
<evidence type="ECO:0000313" key="8">
    <source>
        <dbReference type="EMBL" id="KAK8040292.1"/>
    </source>
</evidence>
<keyword evidence="3" id="KW-0245">EGF-like domain</keyword>
<reference evidence="8 9" key="1">
    <citation type="submission" date="2023-01" db="EMBL/GenBank/DDBJ databases">
        <title>Analysis of 21 Apiospora genomes using comparative genomics revels a genus with tremendous synthesis potential of carbohydrate active enzymes and secondary metabolites.</title>
        <authorList>
            <person name="Sorensen T."/>
        </authorList>
    </citation>
    <scope>NUCLEOTIDE SEQUENCE [LARGE SCALE GENOMIC DNA]</scope>
    <source>
        <strain evidence="8 9">CBS 20057</strain>
    </source>
</reference>
<feature type="domain" description="BPP" evidence="7">
    <location>
        <begin position="411"/>
        <end position="749"/>
    </location>
</feature>
<dbReference type="InterPro" id="IPR011042">
    <property type="entry name" value="6-blade_b-propeller_TolB-like"/>
</dbReference>
<feature type="chain" id="PRO_5045797766" description="3-phytase" evidence="5">
    <location>
        <begin position="19"/>
        <end position="762"/>
    </location>
</feature>
<dbReference type="Gene3D" id="2.10.25.10">
    <property type="entry name" value="Laminin"/>
    <property type="match status" value="1"/>
</dbReference>
<evidence type="ECO:0000256" key="1">
    <source>
        <dbReference type="ARBA" id="ARBA00022729"/>
    </source>
</evidence>
<dbReference type="Proteomes" id="UP001396898">
    <property type="component" value="Unassembled WGS sequence"/>
</dbReference>
<keyword evidence="9" id="KW-1185">Reference proteome</keyword>
<keyword evidence="2 3" id="KW-1015">Disulfide bond</keyword>
<dbReference type="Gene3D" id="2.120.10.30">
    <property type="entry name" value="TolB, C-terminal domain"/>
    <property type="match status" value="2"/>
</dbReference>
<dbReference type="PROSITE" id="PS51662">
    <property type="entry name" value="BP_PHYTASE"/>
    <property type="match status" value="2"/>
</dbReference>
<dbReference type="PROSITE" id="PS01186">
    <property type="entry name" value="EGF_2"/>
    <property type="match status" value="1"/>
</dbReference>
<keyword evidence="1 5" id="KW-0732">Signal</keyword>
<dbReference type="SMART" id="SM00181">
    <property type="entry name" value="EGF"/>
    <property type="match status" value="2"/>
</dbReference>
<evidence type="ECO:0008006" key="10">
    <source>
        <dbReference type="Google" id="ProtNLM"/>
    </source>
</evidence>
<evidence type="ECO:0000259" key="6">
    <source>
        <dbReference type="PROSITE" id="PS50026"/>
    </source>
</evidence>
<feature type="domain" description="BPP" evidence="7">
    <location>
        <begin position="15"/>
        <end position="326"/>
    </location>
</feature>
<evidence type="ECO:0000256" key="4">
    <source>
        <dbReference type="SAM" id="MobiDB-lite"/>
    </source>
</evidence>
<evidence type="ECO:0000256" key="2">
    <source>
        <dbReference type="ARBA" id="ARBA00023157"/>
    </source>
</evidence>
<dbReference type="InterPro" id="IPR050969">
    <property type="entry name" value="Dev_Signal_Modulators"/>
</dbReference>
<protein>
    <recommendedName>
        <fullName evidence="10">3-phytase</fullName>
    </recommendedName>
</protein>
<evidence type="ECO:0000256" key="3">
    <source>
        <dbReference type="PROSITE-ProRule" id="PRU00076"/>
    </source>
</evidence>
<dbReference type="PROSITE" id="PS50026">
    <property type="entry name" value="EGF_3"/>
    <property type="match status" value="1"/>
</dbReference>
<sequence>MKPAPFLLALCGIATTTATIPSTPLPITARTAPVESDWSALCSAGPNSSSSTILLGNDGGAATGGLRAWSLAGAATTTTAPPEPEGASETRPHQARRHGLRRRRDNKRRARARPRRDHCAARLVLPALRPLDPRTRGRTPSGPRAGRLVRAMHLEKPGERGDFLLRVRRRQNEAVGGFEMVEIQTFEAPVEASSCAVSLAAQTVFFAGDDSRTIYAFPAVETPETPEIRVWGEAAGDVTGLAAYCGQTSDYLLVAQKDVIGIYDTTSMNLLGSMTLTGEKDIEVQGLSVSQQDTAAYGAGIVAFAIESEVGASFAVSSLETAFKSLGLELNTSYDPRKKPSTPQSPVCQECHHSGFCVATTTEGNDGPAKPSCSCFAGFVGNTCESFTCRQSCSDHGTCTGANQCQCETGWGGLSCAFRLVQAVAETDANGGDGDDPAIWVHPVDRAQSRILTTTKSEAGAGLGVFALNGTLVDFIAAAQPNNVDVIYGFPAGERTVDLAYAACRTNNTLCMYEITAEGTLKEIAGGIQPTKENYEVYGSCVYRSRKTGKQYLFVNSKTAEYLQFELAWVDDALHTTLVRNFTGGTGGQVEGCVSDEANGWVLIGEEPLGLWRYAAEPEDDTADAFQISKVGDGRTYGDVEGVTLVEGPTSSQGFILVSQQGVSAYNVYRRAAPHEFVETFTITENVEKGVDAVSNTDGIAAVGTALGAEFPYGLVVVHDDANELPEGGTSDETSFKLVSLKDVLGDDLLRDVDVDWDPRRQ</sequence>
<feature type="domain" description="EGF-like" evidence="6">
    <location>
        <begin position="385"/>
        <end position="417"/>
    </location>
</feature>
<organism evidence="8 9">
    <name type="scientific">Apiospora marii</name>
    <dbReference type="NCBI Taxonomy" id="335849"/>
    <lineage>
        <taxon>Eukaryota</taxon>
        <taxon>Fungi</taxon>
        <taxon>Dikarya</taxon>
        <taxon>Ascomycota</taxon>
        <taxon>Pezizomycotina</taxon>
        <taxon>Sordariomycetes</taxon>
        <taxon>Xylariomycetidae</taxon>
        <taxon>Amphisphaeriales</taxon>
        <taxon>Apiosporaceae</taxon>
        <taxon>Apiospora</taxon>
    </lineage>
</organism>
<feature type="disulfide bond" evidence="3">
    <location>
        <begin position="389"/>
        <end position="399"/>
    </location>
</feature>
<comment type="caution">
    <text evidence="8">The sequence shown here is derived from an EMBL/GenBank/DDBJ whole genome shotgun (WGS) entry which is preliminary data.</text>
</comment>
<evidence type="ECO:0000313" key="9">
    <source>
        <dbReference type="Proteomes" id="UP001396898"/>
    </source>
</evidence>
<dbReference type="InterPro" id="IPR003431">
    <property type="entry name" value="B-propeller_Phytase"/>
</dbReference>
<dbReference type="InterPro" id="IPR000742">
    <property type="entry name" value="EGF"/>
</dbReference>
<dbReference type="Pfam" id="PF02333">
    <property type="entry name" value="Phytase"/>
    <property type="match status" value="1"/>
</dbReference>
<dbReference type="CDD" id="cd00054">
    <property type="entry name" value="EGF_CA"/>
    <property type="match status" value="1"/>
</dbReference>
<dbReference type="PANTHER" id="PTHR14949:SF56">
    <property type="entry name" value="EGF-LIKE-DOMAIN, MULTIPLE 7"/>
    <property type="match status" value="1"/>
</dbReference>
<feature type="region of interest" description="Disordered" evidence="4">
    <location>
        <begin position="74"/>
        <end position="116"/>
    </location>
</feature>
<feature type="disulfide bond" evidence="3">
    <location>
        <begin position="407"/>
        <end position="416"/>
    </location>
</feature>
<dbReference type="EMBL" id="JAQQWI010000001">
    <property type="protein sequence ID" value="KAK8040292.1"/>
    <property type="molecule type" value="Genomic_DNA"/>
</dbReference>
<feature type="compositionally biased region" description="Low complexity" evidence="4">
    <location>
        <begin position="74"/>
        <end position="89"/>
    </location>
</feature>
<proteinExistence type="predicted"/>
<name>A0ABR1T141_9PEZI</name>